<dbReference type="Proteomes" id="UP000295818">
    <property type="component" value="Unassembled WGS sequence"/>
</dbReference>
<dbReference type="Gene3D" id="3.40.50.1820">
    <property type="entry name" value="alpha/beta hydrolase"/>
    <property type="match status" value="1"/>
</dbReference>
<dbReference type="PANTHER" id="PTHR10992:SF1086">
    <property type="entry name" value="AB HYDROLASE-1 DOMAIN-CONTAINING PROTEIN"/>
    <property type="match status" value="1"/>
</dbReference>
<evidence type="ECO:0000313" key="2">
    <source>
        <dbReference type="EMBL" id="TCO27343.1"/>
    </source>
</evidence>
<dbReference type="GO" id="GO:0016787">
    <property type="term" value="F:hydrolase activity"/>
    <property type="evidence" value="ECO:0007669"/>
    <property type="project" value="UniProtKB-KW"/>
</dbReference>
<dbReference type="PANTHER" id="PTHR10992">
    <property type="entry name" value="METHYLESTERASE FAMILY MEMBER"/>
    <property type="match status" value="1"/>
</dbReference>
<feature type="domain" description="AB hydrolase-1" evidence="1">
    <location>
        <begin position="2"/>
        <end position="186"/>
    </location>
</feature>
<gene>
    <name evidence="2" type="ORF">EV644_10339</name>
</gene>
<keyword evidence="3" id="KW-1185">Reference proteome</keyword>
<dbReference type="InterPro" id="IPR000073">
    <property type="entry name" value="AB_hydrolase_1"/>
</dbReference>
<name>A0ABY2BPX4_9ACTN</name>
<comment type="caution">
    <text evidence="2">The sequence shown here is derived from an EMBL/GenBank/DDBJ whole genome shotgun (WGS) entry which is preliminary data.</text>
</comment>
<dbReference type="RefSeq" id="WP_132190185.1">
    <property type="nucleotide sequence ID" value="NZ_SLWM01000003.1"/>
</dbReference>
<dbReference type="InterPro" id="IPR029058">
    <property type="entry name" value="AB_hydrolase_fold"/>
</dbReference>
<protein>
    <submittedName>
        <fullName evidence="2">Alpha/beta hydrolase family protein</fullName>
    </submittedName>
</protein>
<evidence type="ECO:0000313" key="3">
    <source>
        <dbReference type="Proteomes" id="UP000295818"/>
    </source>
</evidence>
<keyword evidence="2" id="KW-0378">Hydrolase</keyword>
<evidence type="ECO:0000259" key="1">
    <source>
        <dbReference type="Pfam" id="PF12697"/>
    </source>
</evidence>
<dbReference type="Pfam" id="PF12697">
    <property type="entry name" value="Abhydrolase_6"/>
    <property type="match status" value="1"/>
</dbReference>
<dbReference type="SUPFAM" id="SSF53474">
    <property type="entry name" value="alpha/beta-Hydrolases"/>
    <property type="match status" value="1"/>
</dbReference>
<accession>A0ABY2BPX4</accession>
<organism evidence="2 3">
    <name type="scientific">Kribbella orskensis</name>
    <dbReference type="NCBI Taxonomy" id="2512216"/>
    <lineage>
        <taxon>Bacteria</taxon>
        <taxon>Bacillati</taxon>
        <taxon>Actinomycetota</taxon>
        <taxon>Actinomycetes</taxon>
        <taxon>Propionibacteriales</taxon>
        <taxon>Kribbellaceae</taxon>
        <taxon>Kribbella</taxon>
    </lineage>
</organism>
<reference evidence="2 3" key="1">
    <citation type="journal article" date="2015" name="Stand. Genomic Sci.">
        <title>Genomic Encyclopedia of Bacterial and Archaeal Type Strains, Phase III: the genomes of soil and plant-associated and newly described type strains.</title>
        <authorList>
            <person name="Whitman W.B."/>
            <person name="Woyke T."/>
            <person name="Klenk H.P."/>
            <person name="Zhou Y."/>
            <person name="Lilburn T.G."/>
            <person name="Beck B.J."/>
            <person name="De Vos P."/>
            <person name="Vandamme P."/>
            <person name="Eisen J.A."/>
            <person name="Garrity G."/>
            <person name="Hugenholtz P."/>
            <person name="Kyrpides N.C."/>
        </authorList>
    </citation>
    <scope>NUCLEOTIDE SEQUENCE [LARGE SCALE GENOMIC DNA]</scope>
    <source>
        <strain evidence="2 3">VKM Ac-2538</strain>
    </source>
</reference>
<dbReference type="InterPro" id="IPR045889">
    <property type="entry name" value="MES/HNL"/>
</dbReference>
<dbReference type="EMBL" id="SLWM01000003">
    <property type="protein sequence ID" value="TCO27343.1"/>
    <property type="molecule type" value="Genomic_DNA"/>
</dbReference>
<sequence>MIVLIGGSFLGGWAWEKVTPLLEAAGQRVLPLTLTGTGDRYHLASAETTLNLNADDIVHAIEYADLRDVVLVAHSYAGAPATIAASRIPERIARMVYIGGVLPVAGKTLFEVAGPETEGAIRQTVVDEQIPVMTDFLLDLVFGDHGLTPEDRKYLRARGTAQPIGPYTDPAPADLSGVEKVARTYVVCATILASRR</sequence>
<proteinExistence type="predicted"/>